<dbReference type="SUPFAM" id="SSF52317">
    <property type="entry name" value="Class I glutamine amidotransferase-like"/>
    <property type="match status" value="1"/>
</dbReference>
<keyword evidence="7" id="KW-1185">Reference proteome</keyword>
<protein>
    <submittedName>
        <fullName evidence="6">Dipeptidase E</fullName>
    </submittedName>
</protein>
<feature type="chain" id="PRO_5042563389" evidence="5">
    <location>
        <begin position="28"/>
        <end position="221"/>
    </location>
</feature>
<comment type="caution">
    <text evidence="6">The sequence shown here is derived from an EMBL/GenBank/DDBJ whole genome shotgun (WGS) entry which is preliminary data.</text>
</comment>
<dbReference type="InterPro" id="IPR029062">
    <property type="entry name" value="Class_I_gatase-like"/>
</dbReference>
<proteinExistence type="inferred from homology"/>
<feature type="signal peptide" evidence="5">
    <location>
        <begin position="1"/>
        <end position="27"/>
    </location>
</feature>
<gene>
    <name evidence="6" type="ORF">SAMN04488089_1182</name>
</gene>
<dbReference type="Proteomes" id="UP000183496">
    <property type="component" value="Unassembled WGS sequence"/>
</dbReference>
<dbReference type="PANTHER" id="PTHR20842:SF0">
    <property type="entry name" value="ALPHA-ASPARTYL DIPEPTIDASE"/>
    <property type="match status" value="1"/>
</dbReference>
<evidence type="ECO:0000256" key="3">
    <source>
        <dbReference type="ARBA" id="ARBA00022801"/>
    </source>
</evidence>
<comment type="similarity">
    <text evidence="1">Belongs to the peptidase S51 family.</text>
</comment>
<dbReference type="InterPro" id="IPR005320">
    <property type="entry name" value="Peptidase_S51"/>
</dbReference>
<evidence type="ECO:0000256" key="2">
    <source>
        <dbReference type="ARBA" id="ARBA00022670"/>
    </source>
</evidence>
<dbReference type="CDD" id="cd03129">
    <property type="entry name" value="GAT1_Peptidase_E_like"/>
    <property type="match status" value="1"/>
</dbReference>
<evidence type="ECO:0000313" key="6">
    <source>
        <dbReference type="EMBL" id="SER52117.1"/>
    </source>
</evidence>
<keyword evidence="2" id="KW-0645">Protease</keyword>
<evidence type="ECO:0000256" key="4">
    <source>
        <dbReference type="ARBA" id="ARBA00022825"/>
    </source>
</evidence>
<reference evidence="6 7" key="1">
    <citation type="submission" date="2016-10" db="EMBL/GenBank/DDBJ databases">
        <authorList>
            <person name="Varghese N."/>
            <person name="Submissions S."/>
        </authorList>
    </citation>
    <scope>NUCLEOTIDE SEQUENCE [LARGE SCALE GENOMIC DNA]</scope>
    <source>
        <strain evidence="7">DSM 19823 / KCTC 23066 / CCTCC M 208030 / D25</strain>
    </source>
</reference>
<evidence type="ECO:0000256" key="1">
    <source>
        <dbReference type="ARBA" id="ARBA00006534"/>
    </source>
</evidence>
<dbReference type="Pfam" id="PF03575">
    <property type="entry name" value="Peptidase_S51"/>
    <property type="match status" value="1"/>
</dbReference>
<dbReference type="GO" id="GO:0006508">
    <property type="term" value="P:proteolysis"/>
    <property type="evidence" value="ECO:0007669"/>
    <property type="project" value="UniProtKB-KW"/>
</dbReference>
<keyword evidence="5" id="KW-0732">Signal</keyword>
<name>A0AAJ5BFA7_MYRPR</name>
<accession>A0AAJ5BFA7</accession>
<dbReference type="GO" id="GO:0008236">
    <property type="term" value="F:serine-type peptidase activity"/>
    <property type="evidence" value="ECO:0007669"/>
    <property type="project" value="UniProtKB-KW"/>
</dbReference>
<dbReference type="Gene3D" id="3.40.50.880">
    <property type="match status" value="1"/>
</dbReference>
<keyword evidence="3" id="KW-0378">Hydrolase</keyword>
<evidence type="ECO:0000313" key="7">
    <source>
        <dbReference type="Proteomes" id="UP000183496"/>
    </source>
</evidence>
<organism evidence="6 7">
    <name type="scientific">Myroides profundi</name>
    <dbReference type="NCBI Taxonomy" id="480520"/>
    <lineage>
        <taxon>Bacteria</taxon>
        <taxon>Pseudomonadati</taxon>
        <taxon>Bacteroidota</taxon>
        <taxon>Flavobacteriia</taxon>
        <taxon>Flavobacteriales</taxon>
        <taxon>Flavobacteriaceae</taxon>
        <taxon>Myroides</taxon>
    </lineage>
</organism>
<sequence>MGKNCKLVLSILRICIVIKMFLSSSFCDVVSLFSDFAIEEVKGKKVTFIPTASIVEEYVGHVENDKRAFESLGIIVDVLELSTASNNVIKEKITTNDYIFVSGGNSFYLLQILKETGADQLIKEQVSNGKLYIGTSAGSVVMCPDIQYIEAMDDKSFAPKLTEYKAMGMIDQYPLVHYGCEPFTAVAEQVYQEYKDKLPLVLLTNHQVITVRGGELGVLTV</sequence>
<dbReference type="EMBL" id="FOFY01000018">
    <property type="protein sequence ID" value="SER52117.1"/>
    <property type="molecule type" value="Genomic_DNA"/>
</dbReference>
<evidence type="ECO:0000256" key="5">
    <source>
        <dbReference type="SAM" id="SignalP"/>
    </source>
</evidence>
<dbReference type="PANTHER" id="PTHR20842">
    <property type="entry name" value="PROTEASE S51 ALPHA-ASPARTYL DIPEPTIDASE"/>
    <property type="match status" value="1"/>
</dbReference>
<dbReference type="AlphaFoldDB" id="A0AAJ5BFA7"/>
<keyword evidence="4" id="KW-0720">Serine protease</keyword>